<dbReference type="Gene3D" id="1.10.510.10">
    <property type="entry name" value="Transferase(Phosphotransferase) domain 1"/>
    <property type="match status" value="1"/>
</dbReference>
<proteinExistence type="predicted"/>
<dbReference type="InterPro" id="IPR000719">
    <property type="entry name" value="Prot_kinase_dom"/>
</dbReference>
<dbReference type="GO" id="GO:0004674">
    <property type="term" value="F:protein serine/threonine kinase activity"/>
    <property type="evidence" value="ECO:0007669"/>
    <property type="project" value="TreeGrafter"/>
</dbReference>
<protein>
    <submittedName>
        <fullName evidence="2">Cdc15p</fullName>
    </submittedName>
</protein>
<evidence type="ECO:0000259" key="1">
    <source>
        <dbReference type="PROSITE" id="PS50011"/>
    </source>
</evidence>
<dbReference type="GO" id="GO:0005524">
    <property type="term" value="F:ATP binding"/>
    <property type="evidence" value="ECO:0007669"/>
    <property type="project" value="InterPro"/>
</dbReference>
<dbReference type="PANTHER" id="PTHR44329">
    <property type="entry name" value="SERINE/THREONINE-PROTEIN KINASE TNNI3K-RELATED"/>
    <property type="match status" value="1"/>
</dbReference>
<evidence type="ECO:0000313" key="2">
    <source>
        <dbReference type="EMBL" id="EXX71737.1"/>
    </source>
</evidence>
<comment type="caution">
    <text evidence="2">The sequence shown here is derived from an EMBL/GenBank/DDBJ whole genome shotgun (WGS) entry which is preliminary data.</text>
</comment>
<dbReference type="AlphaFoldDB" id="A0A015JQF7"/>
<dbReference type="SUPFAM" id="SSF56112">
    <property type="entry name" value="Protein kinase-like (PK-like)"/>
    <property type="match status" value="1"/>
</dbReference>
<dbReference type="PROSITE" id="PS50011">
    <property type="entry name" value="PROTEIN_KINASE_DOM"/>
    <property type="match status" value="1"/>
</dbReference>
<dbReference type="InterPro" id="IPR001245">
    <property type="entry name" value="Ser-Thr/Tyr_kinase_cat_dom"/>
</dbReference>
<reference evidence="2 3" key="1">
    <citation type="submission" date="2014-02" db="EMBL/GenBank/DDBJ databases">
        <title>Single nucleus genome sequencing reveals high similarity among nuclei of an endomycorrhizal fungus.</title>
        <authorList>
            <person name="Lin K."/>
            <person name="Geurts R."/>
            <person name="Zhang Z."/>
            <person name="Limpens E."/>
            <person name="Saunders D.G."/>
            <person name="Mu D."/>
            <person name="Pang E."/>
            <person name="Cao H."/>
            <person name="Cha H."/>
            <person name="Lin T."/>
            <person name="Zhou Q."/>
            <person name="Shang Y."/>
            <person name="Li Y."/>
            <person name="Ivanov S."/>
            <person name="Sharma T."/>
            <person name="Velzen R.V."/>
            <person name="Ruijter N.D."/>
            <person name="Aanen D.K."/>
            <person name="Win J."/>
            <person name="Kamoun S."/>
            <person name="Bisseling T."/>
            <person name="Huang S."/>
        </authorList>
    </citation>
    <scope>NUCLEOTIDE SEQUENCE [LARGE SCALE GENOMIC DNA]</scope>
    <source>
        <strain evidence="3">DAOM197198w</strain>
    </source>
</reference>
<accession>A0A015JQF7</accession>
<dbReference type="Proteomes" id="UP000022910">
    <property type="component" value="Unassembled WGS sequence"/>
</dbReference>
<feature type="domain" description="Protein kinase" evidence="1">
    <location>
        <begin position="1"/>
        <end position="182"/>
    </location>
</feature>
<evidence type="ECO:0000313" key="3">
    <source>
        <dbReference type="Proteomes" id="UP000022910"/>
    </source>
</evidence>
<name>A0A015JQF7_RHIIW</name>
<keyword evidence="3" id="KW-1185">Reference proteome</keyword>
<sequence>MVIEFADKGNLSGSLSNNFNNIFWKHKIKLLHDSSFDLRELHKLGYFHKDFHSGNILRLSDFASYISDFGLSGPAIEQKSDEKVYGVLPYIAPEVLNREPYTSCADIFSFGVVMAELSSGKPPFYNKKHNLSLALSICNGSRPEFGNGTPGFYKKLAYKCMDANPGERPTAYELDDILKFWYYSIRGEKDDKEEFGHKGKEINEAFEEADKEIPTISTSYEKNSNAVYTSAFTFSNLLPKPVNSSIIISYINNEACDSQLIDLEVSNSI</sequence>
<dbReference type="HOGENOM" id="CLU_000288_7_0_1"/>
<dbReference type="Pfam" id="PF07714">
    <property type="entry name" value="PK_Tyr_Ser-Thr"/>
    <property type="match status" value="1"/>
</dbReference>
<dbReference type="InterPro" id="IPR011009">
    <property type="entry name" value="Kinase-like_dom_sf"/>
</dbReference>
<organism evidence="2 3">
    <name type="scientific">Rhizophagus irregularis (strain DAOM 197198w)</name>
    <name type="common">Glomus intraradices</name>
    <dbReference type="NCBI Taxonomy" id="1432141"/>
    <lineage>
        <taxon>Eukaryota</taxon>
        <taxon>Fungi</taxon>
        <taxon>Fungi incertae sedis</taxon>
        <taxon>Mucoromycota</taxon>
        <taxon>Glomeromycotina</taxon>
        <taxon>Glomeromycetes</taxon>
        <taxon>Glomerales</taxon>
        <taxon>Glomeraceae</taxon>
        <taxon>Rhizophagus</taxon>
    </lineage>
</organism>
<dbReference type="InterPro" id="IPR051681">
    <property type="entry name" value="Ser/Thr_Kinases-Pseudokinases"/>
</dbReference>
<dbReference type="PANTHER" id="PTHR44329:SF214">
    <property type="entry name" value="PROTEIN KINASE DOMAIN-CONTAINING PROTEIN"/>
    <property type="match status" value="1"/>
</dbReference>
<dbReference type="EMBL" id="JEMT01015945">
    <property type="protein sequence ID" value="EXX71737.1"/>
    <property type="molecule type" value="Genomic_DNA"/>
</dbReference>
<gene>
    <name evidence="2" type="ORF">RirG_075820</name>
</gene>